<dbReference type="RefSeq" id="WP_125251785.1">
    <property type="nucleotide sequence ID" value="NZ_AQHF01000034.1"/>
</dbReference>
<feature type="domain" description="HTH araC/xylS-type" evidence="4">
    <location>
        <begin position="232"/>
        <end position="330"/>
    </location>
</feature>
<keyword evidence="3" id="KW-0804">Transcription</keyword>
<dbReference type="InterPro" id="IPR018060">
    <property type="entry name" value="HTH_AraC"/>
</dbReference>
<dbReference type="Gene3D" id="1.10.10.60">
    <property type="entry name" value="Homeodomain-like"/>
    <property type="match status" value="1"/>
</dbReference>
<keyword evidence="2" id="KW-0238">DNA-binding</keyword>
<evidence type="ECO:0000256" key="3">
    <source>
        <dbReference type="ARBA" id="ARBA00023163"/>
    </source>
</evidence>
<dbReference type="GO" id="GO:0003700">
    <property type="term" value="F:DNA-binding transcription factor activity"/>
    <property type="evidence" value="ECO:0007669"/>
    <property type="project" value="InterPro"/>
</dbReference>
<dbReference type="EMBL" id="AQHF01000034">
    <property type="protein sequence ID" value="MBE0349220.1"/>
    <property type="molecule type" value="Genomic_DNA"/>
</dbReference>
<dbReference type="SMART" id="SM00342">
    <property type="entry name" value="HTH_ARAC"/>
    <property type="match status" value="1"/>
</dbReference>
<protein>
    <recommendedName>
        <fullName evidence="4">HTH araC/xylS-type domain-containing protein</fullName>
    </recommendedName>
</protein>
<dbReference type="AlphaFoldDB" id="A0A8I0N0A6"/>
<keyword evidence="1" id="KW-0805">Transcription regulation</keyword>
<evidence type="ECO:0000313" key="5">
    <source>
        <dbReference type="EMBL" id="MBE0349220.1"/>
    </source>
</evidence>
<keyword evidence="6" id="KW-1185">Reference proteome</keyword>
<dbReference type="GO" id="GO:0000976">
    <property type="term" value="F:transcription cis-regulatory region binding"/>
    <property type="evidence" value="ECO:0007669"/>
    <property type="project" value="TreeGrafter"/>
</dbReference>
<dbReference type="Pfam" id="PF12833">
    <property type="entry name" value="HTH_18"/>
    <property type="match status" value="1"/>
</dbReference>
<evidence type="ECO:0000313" key="6">
    <source>
        <dbReference type="Proteomes" id="UP000660708"/>
    </source>
</evidence>
<evidence type="ECO:0000256" key="2">
    <source>
        <dbReference type="ARBA" id="ARBA00023125"/>
    </source>
</evidence>
<organism evidence="5 6">
    <name type="scientific">Pseudoalteromonas peptidolytica F12-50-A1</name>
    <dbReference type="NCBI Taxonomy" id="1315280"/>
    <lineage>
        <taxon>Bacteria</taxon>
        <taxon>Pseudomonadati</taxon>
        <taxon>Pseudomonadota</taxon>
        <taxon>Gammaproteobacteria</taxon>
        <taxon>Alteromonadales</taxon>
        <taxon>Pseudoalteromonadaceae</taxon>
        <taxon>Pseudoalteromonas</taxon>
    </lineage>
</organism>
<gene>
    <name evidence="5" type="ORF">PPEP_b1175</name>
</gene>
<reference evidence="5 6" key="1">
    <citation type="submission" date="2015-06" db="EMBL/GenBank/DDBJ databases">
        <title>Genome sequence of Pseudoalteromonas peptidolytica.</title>
        <authorList>
            <person name="Xie B.-B."/>
            <person name="Rong J.-C."/>
            <person name="Qin Q.-L."/>
            <person name="Zhang Y.-Z."/>
        </authorList>
    </citation>
    <scope>NUCLEOTIDE SEQUENCE [LARGE SCALE GENOMIC DNA]</scope>
    <source>
        <strain evidence="5 6">F12-50-A1</strain>
    </source>
</reference>
<dbReference type="Proteomes" id="UP000660708">
    <property type="component" value="Unassembled WGS sequence"/>
</dbReference>
<dbReference type="PANTHER" id="PTHR47894:SF1">
    <property type="entry name" value="HTH-TYPE TRANSCRIPTIONAL REGULATOR VQSM"/>
    <property type="match status" value="1"/>
</dbReference>
<evidence type="ECO:0000259" key="4">
    <source>
        <dbReference type="PROSITE" id="PS01124"/>
    </source>
</evidence>
<name>A0A8I0N0A6_9GAMM</name>
<accession>A0A8I0N0A6</accession>
<dbReference type="SUPFAM" id="SSF46689">
    <property type="entry name" value="Homeodomain-like"/>
    <property type="match status" value="1"/>
</dbReference>
<evidence type="ECO:0000256" key="1">
    <source>
        <dbReference type="ARBA" id="ARBA00023015"/>
    </source>
</evidence>
<dbReference type="PANTHER" id="PTHR47894">
    <property type="entry name" value="HTH-TYPE TRANSCRIPTIONAL REGULATOR GADX"/>
    <property type="match status" value="1"/>
</dbReference>
<comment type="caution">
    <text evidence="5">The sequence shown here is derived from an EMBL/GenBank/DDBJ whole genome shotgun (WGS) entry which is preliminary data.</text>
</comment>
<dbReference type="GO" id="GO:0005829">
    <property type="term" value="C:cytosol"/>
    <property type="evidence" value="ECO:0007669"/>
    <property type="project" value="TreeGrafter"/>
</dbReference>
<dbReference type="InterPro" id="IPR009057">
    <property type="entry name" value="Homeodomain-like_sf"/>
</dbReference>
<sequence length="330" mass="38422">MQTLECHMKQLESCYFAQPLVDLAQQCGVHADITLKGSKLFRSDLFANTTTISFEQLERIIINICAQPSCRELSFIYGQYLLNTLISHYGSLLFNCRSIQHLINVLLLRGLTIFPLFHFRKLHKEDGYHLTFSPAIAQTNATVLRFLYEVLASILCGYVKWRCPEARFTIQFPFDKPKEIAQYLSYLSQSYSFQHSDFVVAINKPTLIKQQINNFPFLVNKQLQITPKNTRGFLAQLHRLQLKYPKYHSEQIASLMGMSAATFKRKLKLHNTTFLTEKDRVHRQQAMFYVAEQGYSNEQVASALHFSDITNFRRAFKRWTGLTPSYFRKT</sequence>
<dbReference type="PROSITE" id="PS01124">
    <property type="entry name" value="HTH_ARAC_FAMILY_2"/>
    <property type="match status" value="1"/>
</dbReference>
<proteinExistence type="predicted"/>